<dbReference type="KEGG" id="uru:DSM104443_00505"/>
<keyword evidence="3" id="KW-1185">Reference proteome</keyword>
<dbReference type="EMBL" id="CP053069">
    <property type="protein sequence ID" value="QJR09461.1"/>
    <property type="molecule type" value="Genomic_DNA"/>
</dbReference>
<evidence type="ECO:0000313" key="2">
    <source>
        <dbReference type="EMBL" id="QJR09461.1"/>
    </source>
</evidence>
<dbReference type="InterPro" id="IPR018656">
    <property type="entry name" value="DUF2087"/>
</dbReference>
<reference evidence="2 3" key="1">
    <citation type="submission" date="2020-04" db="EMBL/GenBank/DDBJ databases">
        <title>Usitatibacter rugosus gen. nov., sp. nov. and Usitatibacter palustris sp. nov., novel members of Usitatibacteraceae fam. nov. within the order Nitrosomonadales isolated from soil.</title>
        <authorList>
            <person name="Huber K.J."/>
            <person name="Neumann-Schaal M."/>
            <person name="Geppert A."/>
            <person name="Luckner M."/>
            <person name="Wanner G."/>
            <person name="Overmann J."/>
        </authorList>
    </citation>
    <scope>NUCLEOTIDE SEQUENCE [LARGE SCALE GENOMIC DNA]</scope>
    <source>
        <strain evidence="2 3">0125_3</strain>
    </source>
</reference>
<evidence type="ECO:0000313" key="3">
    <source>
        <dbReference type="Proteomes" id="UP000501534"/>
    </source>
</evidence>
<sequence>MNASRELVPLHVADLSLFSKRLRKLLAESGATTVPSHVVLLNLLAKSAGHGNYQALRAAPAPASPDAAPTPSAKPIAIARGSVLPDATRKTLGHFDTDGRLVRWPTKYAVQQRALWALWARLPARRVLTEREVNKYLTDHHAFGDPATLRRELVNAKLLWRTPDCSAYRKEPRRPVGEVREFLTVLFEHTRPASNKGV</sequence>
<proteinExistence type="predicted"/>
<dbReference type="Proteomes" id="UP000501534">
    <property type="component" value="Chromosome"/>
</dbReference>
<protein>
    <recommendedName>
        <fullName evidence="1">DUF2087 domain-containing protein</fullName>
    </recommendedName>
</protein>
<name>A0A6M4GQF3_9PROT</name>
<dbReference type="RefSeq" id="WP_171089180.1">
    <property type="nucleotide sequence ID" value="NZ_CP053069.1"/>
</dbReference>
<evidence type="ECO:0000259" key="1">
    <source>
        <dbReference type="Pfam" id="PF09860"/>
    </source>
</evidence>
<gene>
    <name evidence="2" type="ORF">DSM104443_00505</name>
</gene>
<organism evidence="2 3">
    <name type="scientific">Usitatibacter rugosus</name>
    <dbReference type="NCBI Taxonomy" id="2732067"/>
    <lineage>
        <taxon>Bacteria</taxon>
        <taxon>Pseudomonadati</taxon>
        <taxon>Pseudomonadota</taxon>
        <taxon>Betaproteobacteria</taxon>
        <taxon>Nitrosomonadales</taxon>
        <taxon>Usitatibacteraceae</taxon>
        <taxon>Usitatibacter</taxon>
    </lineage>
</organism>
<dbReference type="Pfam" id="PF09860">
    <property type="entry name" value="DUF2087"/>
    <property type="match status" value="1"/>
</dbReference>
<dbReference type="AlphaFoldDB" id="A0A6M4GQF3"/>
<feature type="domain" description="DUF2087" evidence="1">
    <location>
        <begin position="100"/>
        <end position="169"/>
    </location>
</feature>
<accession>A0A6M4GQF3</accession>